<dbReference type="Gene3D" id="1.10.150.300">
    <property type="entry name" value="TGS-like domain"/>
    <property type="match status" value="1"/>
</dbReference>
<feature type="domain" description="OBG-type G" evidence="7">
    <location>
        <begin position="3"/>
        <end position="265"/>
    </location>
</feature>
<evidence type="ECO:0000256" key="1">
    <source>
        <dbReference type="ARBA" id="ARBA00001946"/>
    </source>
</evidence>
<dbReference type="FunFam" id="3.10.20.30:FF:000001">
    <property type="entry name" value="Ribosome-binding ATPase YchF"/>
    <property type="match status" value="1"/>
</dbReference>
<comment type="similarity">
    <text evidence="6">Belongs to the TRAFAC class OBG-HflX-like GTPase superfamily. OBG GTPase family. YchF/OLA1 subfamily.</text>
</comment>
<dbReference type="GO" id="GO:0005524">
    <property type="term" value="F:ATP binding"/>
    <property type="evidence" value="ECO:0007669"/>
    <property type="project" value="UniProtKB-UniRule"/>
</dbReference>
<evidence type="ECO:0000256" key="5">
    <source>
        <dbReference type="ARBA" id="ARBA00022842"/>
    </source>
</evidence>
<dbReference type="InterPro" id="IPR013029">
    <property type="entry name" value="YchF_C"/>
</dbReference>
<feature type="binding site" evidence="6">
    <location>
        <begin position="12"/>
        <end position="17"/>
    </location>
    <ligand>
        <name>ATP</name>
        <dbReference type="ChEBI" id="CHEBI:30616"/>
    </ligand>
</feature>
<dbReference type="Gene3D" id="3.40.50.300">
    <property type="entry name" value="P-loop containing nucleotide triphosphate hydrolases"/>
    <property type="match status" value="1"/>
</dbReference>
<dbReference type="CDD" id="cd01900">
    <property type="entry name" value="YchF"/>
    <property type="match status" value="1"/>
</dbReference>
<dbReference type="InterPro" id="IPR041706">
    <property type="entry name" value="YchF_N"/>
</dbReference>
<dbReference type="SUPFAM" id="SSF52540">
    <property type="entry name" value="P-loop containing nucleoside triphosphate hydrolases"/>
    <property type="match status" value="1"/>
</dbReference>
<dbReference type="GO" id="GO:0043023">
    <property type="term" value="F:ribosomal large subunit binding"/>
    <property type="evidence" value="ECO:0007669"/>
    <property type="project" value="UniProtKB-UniRule"/>
</dbReference>
<dbReference type="GO" id="GO:0046872">
    <property type="term" value="F:metal ion binding"/>
    <property type="evidence" value="ECO:0007669"/>
    <property type="project" value="UniProtKB-KW"/>
</dbReference>
<dbReference type="InterPro" id="IPR004095">
    <property type="entry name" value="TGS"/>
</dbReference>
<dbReference type="EMBL" id="MHKE01000012">
    <property type="protein sequence ID" value="OGY83957.1"/>
    <property type="molecule type" value="Genomic_DNA"/>
</dbReference>
<dbReference type="NCBIfam" id="TIGR00092">
    <property type="entry name" value="redox-regulated ATPase YchF"/>
    <property type="match status" value="1"/>
</dbReference>
<dbReference type="PROSITE" id="PS51710">
    <property type="entry name" value="G_OBG"/>
    <property type="match status" value="1"/>
</dbReference>
<comment type="function">
    <text evidence="6">ATPase that binds to both the 70S ribosome and the 50S ribosomal subunit in a nucleotide-independent manner.</text>
</comment>
<dbReference type="Gene3D" id="3.10.20.30">
    <property type="match status" value="1"/>
</dbReference>
<organism evidence="9 10">
    <name type="scientific">Candidatus Kerfeldbacteria bacterium RIFCSPLOWO2_01_FULL_48_11</name>
    <dbReference type="NCBI Taxonomy" id="1798543"/>
    <lineage>
        <taxon>Bacteria</taxon>
        <taxon>Candidatus Kerfeldiibacteriota</taxon>
    </lineage>
</organism>
<dbReference type="PIRSF" id="PIRSF006641">
    <property type="entry name" value="CHP00092"/>
    <property type="match status" value="1"/>
</dbReference>
<evidence type="ECO:0000256" key="4">
    <source>
        <dbReference type="ARBA" id="ARBA00022840"/>
    </source>
</evidence>
<sequence length="350" mass="37859">MSFSIGIVGLPNVGKSTLFKALTKRQVDASNFPFCTIDPNVGNVAVPDDRLQKLTDVYQSKKVVSTIVEFVDIAGLVKDAHKGEGLGNAFLSHIRSVDAICQVVRKFSDPNVVHVAGAVNPSEDQQTINLELTFADLALIEKRRADVEAKARSGDAESAVQLKIFQKARAALDAGTLLSRITWTEDEGALLRPMQLLTMKPMLYVLNVDEGEATKETSGYLPISAKIEAELSEMPPEEAQEYLISMGLSSTGLDRLIVASYKLLGLITFFTAGPKEAHAWTLKNGATAPEAAGVVHSDFQKGFIRAEIARWQDIVELGGETGAKAKGKVRTEGKDYIMQDGDVAYFLASA</sequence>
<dbReference type="CDD" id="cd04867">
    <property type="entry name" value="TGS_YchF_OLA1"/>
    <property type="match status" value="1"/>
</dbReference>
<name>A0A1G2B6V6_9BACT</name>
<keyword evidence="4 6" id="KW-0067">ATP-binding</keyword>
<keyword evidence="5" id="KW-0460">Magnesium</keyword>
<protein>
    <recommendedName>
        <fullName evidence="6">Ribosome-binding ATPase YchF</fullName>
    </recommendedName>
</protein>
<dbReference type="Pfam" id="PF01926">
    <property type="entry name" value="MMR_HSR1"/>
    <property type="match status" value="1"/>
</dbReference>
<evidence type="ECO:0000259" key="8">
    <source>
        <dbReference type="PROSITE" id="PS51880"/>
    </source>
</evidence>
<dbReference type="AlphaFoldDB" id="A0A1G2B6V6"/>
<dbReference type="GO" id="GO:0005525">
    <property type="term" value="F:GTP binding"/>
    <property type="evidence" value="ECO:0007669"/>
    <property type="project" value="InterPro"/>
</dbReference>
<dbReference type="InterPro" id="IPR006073">
    <property type="entry name" value="GTP-bd"/>
</dbReference>
<dbReference type="Pfam" id="PF06071">
    <property type="entry name" value="YchF-GTPase_C"/>
    <property type="match status" value="1"/>
</dbReference>
<evidence type="ECO:0000313" key="9">
    <source>
        <dbReference type="EMBL" id="OGY83957.1"/>
    </source>
</evidence>
<comment type="cofactor">
    <cofactor evidence="1">
        <name>Mg(2+)</name>
        <dbReference type="ChEBI" id="CHEBI:18420"/>
    </cofactor>
</comment>
<evidence type="ECO:0000256" key="2">
    <source>
        <dbReference type="ARBA" id="ARBA00022723"/>
    </source>
</evidence>
<dbReference type="InterPro" id="IPR031167">
    <property type="entry name" value="G_OBG"/>
</dbReference>
<dbReference type="GO" id="GO:0016887">
    <property type="term" value="F:ATP hydrolysis activity"/>
    <property type="evidence" value="ECO:0007669"/>
    <property type="project" value="UniProtKB-UniRule"/>
</dbReference>
<dbReference type="InterPro" id="IPR027417">
    <property type="entry name" value="P-loop_NTPase"/>
</dbReference>
<dbReference type="PROSITE" id="PS51880">
    <property type="entry name" value="TGS"/>
    <property type="match status" value="1"/>
</dbReference>
<keyword evidence="3 6" id="KW-0547">Nucleotide-binding</keyword>
<evidence type="ECO:0000256" key="6">
    <source>
        <dbReference type="HAMAP-Rule" id="MF_00944"/>
    </source>
</evidence>
<evidence type="ECO:0000259" key="7">
    <source>
        <dbReference type="PROSITE" id="PS51710"/>
    </source>
</evidence>
<evidence type="ECO:0000256" key="3">
    <source>
        <dbReference type="ARBA" id="ARBA00022741"/>
    </source>
</evidence>
<dbReference type="PANTHER" id="PTHR23305:SF18">
    <property type="entry name" value="OBG-TYPE G DOMAIN-CONTAINING PROTEIN"/>
    <property type="match status" value="1"/>
</dbReference>
<dbReference type="PANTHER" id="PTHR23305">
    <property type="entry name" value="OBG GTPASE FAMILY"/>
    <property type="match status" value="1"/>
</dbReference>
<dbReference type="FunFam" id="1.10.150.300:FF:000001">
    <property type="entry name" value="Ribosome-binding ATPase YchF"/>
    <property type="match status" value="1"/>
</dbReference>
<proteinExistence type="inferred from homology"/>
<dbReference type="SUPFAM" id="SSF81271">
    <property type="entry name" value="TGS-like"/>
    <property type="match status" value="1"/>
</dbReference>
<gene>
    <name evidence="6" type="primary">ychF</name>
    <name evidence="9" type="ORF">A2898_01630</name>
</gene>
<comment type="caution">
    <text evidence="9">The sequence shown here is derived from an EMBL/GenBank/DDBJ whole genome shotgun (WGS) entry which is preliminary data.</text>
</comment>
<dbReference type="PRINTS" id="PR00326">
    <property type="entry name" value="GTP1OBG"/>
</dbReference>
<dbReference type="InterPro" id="IPR023192">
    <property type="entry name" value="TGS-like_dom_sf"/>
</dbReference>
<dbReference type="Proteomes" id="UP000179164">
    <property type="component" value="Unassembled WGS sequence"/>
</dbReference>
<dbReference type="HAMAP" id="MF_00944">
    <property type="entry name" value="YchF_OLA1_ATPase"/>
    <property type="match status" value="1"/>
</dbReference>
<dbReference type="GO" id="GO:0005737">
    <property type="term" value="C:cytoplasm"/>
    <property type="evidence" value="ECO:0007669"/>
    <property type="project" value="TreeGrafter"/>
</dbReference>
<dbReference type="STRING" id="1798543.A2898_01630"/>
<evidence type="ECO:0000313" key="10">
    <source>
        <dbReference type="Proteomes" id="UP000179164"/>
    </source>
</evidence>
<reference evidence="9 10" key="1">
    <citation type="journal article" date="2016" name="Nat. Commun.">
        <title>Thousands of microbial genomes shed light on interconnected biogeochemical processes in an aquifer system.</title>
        <authorList>
            <person name="Anantharaman K."/>
            <person name="Brown C.T."/>
            <person name="Hug L.A."/>
            <person name="Sharon I."/>
            <person name="Castelle C.J."/>
            <person name="Probst A.J."/>
            <person name="Thomas B.C."/>
            <person name="Singh A."/>
            <person name="Wilkins M.J."/>
            <person name="Karaoz U."/>
            <person name="Brodie E.L."/>
            <person name="Williams K.H."/>
            <person name="Hubbard S.S."/>
            <person name="Banfield J.F."/>
        </authorList>
    </citation>
    <scope>NUCLEOTIDE SEQUENCE [LARGE SCALE GENOMIC DNA]</scope>
</reference>
<dbReference type="InterPro" id="IPR004396">
    <property type="entry name" value="ATPase_YchF/OLA1"/>
</dbReference>
<dbReference type="InterPro" id="IPR012676">
    <property type="entry name" value="TGS-like"/>
</dbReference>
<accession>A0A1G2B6V6</accession>
<keyword evidence="2" id="KW-0479">Metal-binding</keyword>
<dbReference type="InterPro" id="IPR012675">
    <property type="entry name" value="Beta-grasp_dom_sf"/>
</dbReference>
<feature type="domain" description="TGS" evidence="8">
    <location>
        <begin position="265"/>
        <end position="348"/>
    </location>
</feature>